<dbReference type="Gene3D" id="3.60.20.40">
    <property type="match status" value="1"/>
</dbReference>
<dbReference type="Pfam" id="PF01019">
    <property type="entry name" value="G_glu_transpept"/>
    <property type="match status" value="1"/>
</dbReference>
<proteinExistence type="predicted"/>
<name>A0ABN8LNR7_9CNID</name>
<gene>
    <name evidence="1" type="ORF">PEVE_00037093</name>
</gene>
<dbReference type="PANTHER" id="PTHR43881">
    <property type="entry name" value="GAMMA-GLUTAMYLTRANSPEPTIDASE (AFU_ORTHOLOGUE AFUA_4G13580)"/>
    <property type="match status" value="1"/>
</dbReference>
<protein>
    <recommendedName>
        <fullName evidence="3">Gamma-glutamyltransferase</fullName>
    </recommendedName>
</protein>
<evidence type="ECO:0000313" key="2">
    <source>
        <dbReference type="Proteomes" id="UP001159427"/>
    </source>
</evidence>
<dbReference type="InterPro" id="IPR000101">
    <property type="entry name" value="GGT_peptidase"/>
</dbReference>
<sequence>MAGESHVHHLSFTSRRSPVVSLHGAVASSQPLATEIGVRVLKAGGNAADAAVAVAAALNVTEPCSTGIGGDAFCLFYDAGKKTVKGINGSGRAASRLLLDLLKTTGIVKDGDVHLPYNSAHTVTVPGAASAWCDTVEKFGSGKLSLRDILQPAVDLARDGFPVHPVAAYHWKEGIASLINPANKHGSDMLLDGKAPEAGDVMKMPHLAATFEELCSKGKDGFYKGRVAEAIVEVVQEHGGVLSLEDLEKHYSTFDDPICTCYRGINVWEMPPNGQGITALLALNILEGFDIKGMEHNSAEYLHTVIEALSLSFADTLWYNADPSKIQVPVSGLLSKDYAAKRRSLIRQDRALESCQRGFPFSGSDTVYFSVVDEQGNACSFINSNYAGFGTGLVPRGCGFTLQNRGANFSLDSDHPNVLAPKKRPYHTIIPGMATRGDTGELFACFGVMGGFMQPQGHVQVLLNMIDFGMDPQQALDKPRFCIHTKGQETGLVFLEEGITSDVATKLERLGHEIEFPVCGHERSVFGRGQIIARKIAPCKNGLDMAVYWTGSDPRADGMAIGL</sequence>
<dbReference type="InterPro" id="IPR043137">
    <property type="entry name" value="GGT_ssub_C"/>
</dbReference>
<keyword evidence="2" id="KW-1185">Reference proteome</keyword>
<dbReference type="NCBIfam" id="TIGR00066">
    <property type="entry name" value="g_glut_trans"/>
    <property type="match status" value="1"/>
</dbReference>
<accession>A0ABN8LNR7</accession>
<dbReference type="InterPro" id="IPR043138">
    <property type="entry name" value="GGT_lsub"/>
</dbReference>
<evidence type="ECO:0008006" key="3">
    <source>
        <dbReference type="Google" id="ProtNLM"/>
    </source>
</evidence>
<evidence type="ECO:0000313" key="1">
    <source>
        <dbReference type="EMBL" id="CAH3017330.1"/>
    </source>
</evidence>
<dbReference type="PANTHER" id="PTHR43881:SF1">
    <property type="entry name" value="GAMMA-GLUTAMYLTRANSPEPTIDASE (AFU_ORTHOLOGUE AFUA_4G13580)"/>
    <property type="match status" value="1"/>
</dbReference>
<organism evidence="1 2">
    <name type="scientific">Porites evermanni</name>
    <dbReference type="NCBI Taxonomy" id="104178"/>
    <lineage>
        <taxon>Eukaryota</taxon>
        <taxon>Metazoa</taxon>
        <taxon>Cnidaria</taxon>
        <taxon>Anthozoa</taxon>
        <taxon>Hexacorallia</taxon>
        <taxon>Scleractinia</taxon>
        <taxon>Fungiina</taxon>
        <taxon>Poritidae</taxon>
        <taxon>Porites</taxon>
    </lineage>
</organism>
<dbReference type="EMBL" id="CALNXI010000060">
    <property type="protein sequence ID" value="CAH3017330.1"/>
    <property type="molecule type" value="Genomic_DNA"/>
</dbReference>
<dbReference type="Gene3D" id="1.10.246.130">
    <property type="match status" value="1"/>
</dbReference>
<dbReference type="InterPro" id="IPR052896">
    <property type="entry name" value="GGT-like_enzyme"/>
</dbReference>
<comment type="caution">
    <text evidence="1">The sequence shown here is derived from an EMBL/GenBank/DDBJ whole genome shotgun (WGS) entry which is preliminary data.</text>
</comment>
<dbReference type="PRINTS" id="PR01210">
    <property type="entry name" value="GGTRANSPTASE"/>
</dbReference>
<reference evidence="1 2" key="1">
    <citation type="submission" date="2022-05" db="EMBL/GenBank/DDBJ databases">
        <authorList>
            <consortium name="Genoscope - CEA"/>
            <person name="William W."/>
        </authorList>
    </citation>
    <scope>NUCLEOTIDE SEQUENCE [LARGE SCALE GENOMIC DNA]</scope>
</reference>
<dbReference type="InterPro" id="IPR029055">
    <property type="entry name" value="Ntn_hydrolases_N"/>
</dbReference>
<dbReference type="SUPFAM" id="SSF56235">
    <property type="entry name" value="N-terminal nucleophile aminohydrolases (Ntn hydrolases)"/>
    <property type="match status" value="1"/>
</dbReference>
<dbReference type="Proteomes" id="UP001159427">
    <property type="component" value="Unassembled WGS sequence"/>
</dbReference>